<evidence type="ECO:0000313" key="2">
    <source>
        <dbReference type="Proteomes" id="UP000801492"/>
    </source>
</evidence>
<dbReference type="OrthoDB" id="8057069at2759"/>
<proteinExistence type="predicted"/>
<keyword evidence="2" id="KW-1185">Reference proteome</keyword>
<dbReference type="SUPFAM" id="SSF56672">
    <property type="entry name" value="DNA/RNA polymerases"/>
    <property type="match status" value="1"/>
</dbReference>
<evidence type="ECO:0000313" key="1">
    <source>
        <dbReference type="EMBL" id="KAF2901708.1"/>
    </source>
</evidence>
<reference evidence="1" key="1">
    <citation type="submission" date="2019-08" db="EMBL/GenBank/DDBJ databases">
        <title>The genome of the North American firefly Photinus pyralis.</title>
        <authorList>
            <consortium name="Photinus pyralis genome working group"/>
            <person name="Fallon T.R."/>
            <person name="Sander Lower S.E."/>
            <person name="Weng J.-K."/>
        </authorList>
    </citation>
    <scope>NUCLEOTIDE SEQUENCE</scope>
    <source>
        <strain evidence="1">TRF0915ILg1</strain>
        <tissue evidence="1">Whole body</tissue>
    </source>
</reference>
<dbReference type="InterPro" id="IPR043502">
    <property type="entry name" value="DNA/RNA_pol_sf"/>
</dbReference>
<dbReference type="EMBL" id="VTPC01001508">
    <property type="protein sequence ID" value="KAF2901708.1"/>
    <property type="molecule type" value="Genomic_DNA"/>
</dbReference>
<organism evidence="1 2">
    <name type="scientific">Ignelater luminosus</name>
    <name type="common">Cucubano</name>
    <name type="synonym">Pyrophorus luminosus</name>
    <dbReference type="NCBI Taxonomy" id="2038154"/>
    <lineage>
        <taxon>Eukaryota</taxon>
        <taxon>Metazoa</taxon>
        <taxon>Ecdysozoa</taxon>
        <taxon>Arthropoda</taxon>
        <taxon>Hexapoda</taxon>
        <taxon>Insecta</taxon>
        <taxon>Pterygota</taxon>
        <taxon>Neoptera</taxon>
        <taxon>Endopterygota</taxon>
        <taxon>Coleoptera</taxon>
        <taxon>Polyphaga</taxon>
        <taxon>Elateriformia</taxon>
        <taxon>Elateroidea</taxon>
        <taxon>Elateridae</taxon>
        <taxon>Agrypninae</taxon>
        <taxon>Pyrophorini</taxon>
        <taxon>Ignelater</taxon>
    </lineage>
</organism>
<sequence length="365" mass="42297">MTKFNQKSEKAQDAMVVQPPEMLSQEQFQELISAIQPRKELHDDAIDRLRGTFGVKKPPYKIYREIFKHKQDDLTLTNIFVCRIRALFAQLPPALPEDVQLDMTYDLLSLRIRKRLFRGCIKTFNKLSRVRVMQETFTEEIQYKVKPKLKERQVENSCRKLSKSSNNTLTNTARIEVEAERIEKSDTPKKDTFSCFGCGVPSITKKATPFAQHKIDTGDYIPVSSSPFPMPSHKKEANCKEIDEMLSSDVIESTKSDRALPLHSVRQARPFDQLKDAVISPPILQQVKKSFKIRTDSSDYALGTRLLQGDGYEEKPISMQISNMPKLVQDINEKQQDLRKKYQDESRRPSSTLKKSAWFWRRLTY</sequence>
<comment type="caution">
    <text evidence="1">The sequence shown here is derived from an EMBL/GenBank/DDBJ whole genome shotgun (WGS) entry which is preliminary data.</text>
</comment>
<gene>
    <name evidence="1" type="ORF">ILUMI_04469</name>
</gene>
<dbReference type="GO" id="GO:0071897">
    <property type="term" value="P:DNA biosynthetic process"/>
    <property type="evidence" value="ECO:0007669"/>
    <property type="project" value="UniProtKB-ARBA"/>
</dbReference>
<protein>
    <submittedName>
        <fullName evidence="1">Uncharacterized protein</fullName>
    </submittedName>
</protein>
<dbReference type="Proteomes" id="UP000801492">
    <property type="component" value="Unassembled WGS sequence"/>
</dbReference>
<dbReference type="AlphaFoldDB" id="A0A8K0GL54"/>
<accession>A0A8K0GL54</accession>
<name>A0A8K0GL54_IGNLU</name>